<keyword evidence="5" id="KW-1133">Transmembrane helix</keyword>
<dbReference type="GO" id="GO:0015020">
    <property type="term" value="F:glucuronosyltransferase activity"/>
    <property type="evidence" value="ECO:0007669"/>
    <property type="project" value="UniProtKB-EC"/>
</dbReference>
<keyword evidence="7" id="KW-1185">Reference proteome</keyword>
<comment type="subcellular location">
    <subcellularLocation>
        <location evidence="5">Membrane</location>
        <topology evidence="5">Single-pass membrane protein</topology>
    </subcellularLocation>
</comment>
<dbReference type="FunFam" id="3.40.50.2000:FF:000050">
    <property type="entry name" value="UDP-glucuronosyltransferase"/>
    <property type="match status" value="1"/>
</dbReference>
<evidence type="ECO:0000313" key="6">
    <source>
        <dbReference type="EMBL" id="KAB0795426.1"/>
    </source>
</evidence>
<comment type="catalytic activity">
    <reaction evidence="5">
        <text>glucuronate acceptor + UDP-alpha-D-glucuronate = acceptor beta-D-glucuronoside + UDP + H(+)</text>
        <dbReference type="Rhea" id="RHEA:21032"/>
        <dbReference type="ChEBI" id="CHEBI:15378"/>
        <dbReference type="ChEBI" id="CHEBI:58052"/>
        <dbReference type="ChEBI" id="CHEBI:58223"/>
        <dbReference type="ChEBI" id="CHEBI:132367"/>
        <dbReference type="ChEBI" id="CHEBI:132368"/>
        <dbReference type="EC" id="2.4.1.17"/>
    </reaction>
</comment>
<dbReference type="EC" id="2.4.1.17" evidence="5"/>
<evidence type="ECO:0000256" key="3">
    <source>
        <dbReference type="ARBA" id="ARBA00022679"/>
    </source>
</evidence>
<dbReference type="CDD" id="cd03784">
    <property type="entry name" value="GT1_Gtf-like"/>
    <property type="match status" value="1"/>
</dbReference>
<keyword evidence="2 4" id="KW-0328">Glycosyltransferase</keyword>
<feature type="signal peptide" evidence="5">
    <location>
        <begin position="1"/>
        <end position="19"/>
    </location>
</feature>
<sequence>MKLLTFGAVILVTIANSFGANILGVIPTPSHSHQVVFWPIWKELSLRGHKVTVITTDPINNPKLENLTEIDVHSAYQYFNFNMFEMVEKPFWKMFSIYADVLTNMADHIIKNDEVQRLISDETVHFDVVMVEAFHTAALGFATRYKCPLILMSSLDGSSFAYREIGNPAHPVLHPDFMLPVQNDLAFLQRLASTWNIFLSNLIQNYLVIPLQQDLVKKYFGEGYPPIQDIFKNYSVFLVNTNPLLHPIRPLLPNIISIGGGTHLRKHNVLPENLQRVLDDATNGVIYFSLGTNAKSKHLSYGIRREILETFRELPYTVLWKFENDNMPNVSENVVISKWFPQQDILKHPNVKLFITQGGLQSLEEAIFSNIPIVGIPVMADQMVNVANAVSKGLGLSLNYKDIKKDDFKSAILDVINDPRYRNNAKKMAEFLQDQPETGVDRAVWWTEYVIRNGGAPHLTNPGIQLPWYQYYLLDVFGFALCLLFAAVYTIIVLCRAAARIKLPLKRFFKVKVT</sequence>
<comment type="caution">
    <text evidence="6">The sequence shown here is derived from an EMBL/GenBank/DDBJ whole genome shotgun (WGS) entry which is preliminary data.</text>
</comment>
<dbReference type="InterPro" id="IPR050271">
    <property type="entry name" value="UDP-glycosyltransferase"/>
</dbReference>
<dbReference type="Gene3D" id="3.40.50.2000">
    <property type="entry name" value="Glycogen Phosphorylase B"/>
    <property type="match status" value="2"/>
</dbReference>
<evidence type="ECO:0000256" key="2">
    <source>
        <dbReference type="ARBA" id="ARBA00022676"/>
    </source>
</evidence>
<evidence type="ECO:0000256" key="1">
    <source>
        <dbReference type="ARBA" id="ARBA00009995"/>
    </source>
</evidence>
<proteinExistence type="inferred from homology"/>
<dbReference type="PANTHER" id="PTHR48043">
    <property type="entry name" value="EG:EG0003.4 PROTEIN-RELATED"/>
    <property type="match status" value="1"/>
</dbReference>
<dbReference type="Proteomes" id="UP000327044">
    <property type="component" value="Unassembled WGS sequence"/>
</dbReference>
<feature type="transmembrane region" description="Helical" evidence="5">
    <location>
        <begin position="471"/>
        <end position="499"/>
    </location>
</feature>
<dbReference type="PROSITE" id="PS00375">
    <property type="entry name" value="UDPGT"/>
    <property type="match status" value="1"/>
</dbReference>
<dbReference type="OrthoDB" id="5835829at2759"/>
<dbReference type="InterPro" id="IPR002213">
    <property type="entry name" value="UDP_glucos_trans"/>
</dbReference>
<dbReference type="PANTHER" id="PTHR48043:SF159">
    <property type="entry name" value="EG:EG0003.4 PROTEIN-RELATED"/>
    <property type="match status" value="1"/>
</dbReference>
<dbReference type="InterPro" id="IPR035595">
    <property type="entry name" value="UDP_glycos_trans_CS"/>
</dbReference>
<dbReference type="InParanoid" id="A0A5N4ADN3"/>
<reference evidence="6 7" key="1">
    <citation type="journal article" date="2018" name="Elife">
        <title>Firefly genomes illuminate parallel origins of bioluminescence in beetles.</title>
        <authorList>
            <person name="Fallon T.R."/>
            <person name="Lower S.E."/>
            <person name="Chang C.H."/>
            <person name="Bessho-Uehara M."/>
            <person name="Martin G.J."/>
            <person name="Bewick A.J."/>
            <person name="Behringer M."/>
            <person name="Debat H.J."/>
            <person name="Wong I."/>
            <person name="Day J.C."/>
            <person name="Suvorov A."/>
            <person name="Silva C.J."/>
            <person name="Stanger-Hall K.F."/>
            <person name="Hall D.W."/>
            <person name="Schmitz R.J."/>
            <person name="Nelson D.R."/>
            <person name="Lewis S.M."/>
            <person name="Shigenobu S."/>
            <person name="Bybee S.M."/>
            <person name="Larracuente A.M."/>
            <person name="Oba Y."/>
            <person name="Weng J.K."/>
        </authorList>
    </citation>
    <scope>NUCLEOTIDE SEQUENCE [LARGE SCALE GENOMIC DNA]</scope>
    <source>
        <strain evidence="6">1611_PpyrPB1</strain>
        <tissue evidence="6">Whole body</tissue>
    </source>
</reference>
<accession>A0A5N4ADN3</accession>
<keyword evidence="5" id="KW-0472">Membrane</keyword>
<evidence type="ECO:0000313" key="7">
    <source>
        <dbReference type="Proteomes" id="UP000327044"/>
    </source>
</evidence>
<dbReference type="EMBL" id="VVIM01000008">
    <property type="protein sequence ID" value="KAB0795426.1"/>
    <property type="molecule type" value="Genomic_DNA"/>
</dbReference>
<gene>
    <name evidence="6" type="ORF">PPYR_12265</name>
</gene>
<organism evidence="6 7">
    <name type="scientific">Photinus pyralis</name>
    <name type="common">Common eastern firefly</name>
    <name type="synonym">Lampyris pyralis</name>
    <dbReference type="NCBI Taxonomy" id="7054"/>
    <lineage>
        <taxon>Eukaryota</taxon>
        <taxon>Metazoa</taxon>
        <taxon>Ecdysozoa</taxon>
        <taxon>Arthropoda</taxon>
        <taxon>Hexapoda</taxon>
        <taxon>Insecta</taxon>
        <taxon>Pterygota</taxon>
        <taxon>Neoptera</taxon>
        <taxon>Endopterygota</taxon>
        <taxon>Coleoptera</taxon>
        <taxon>Polyphaga</taxon>
        <taxon>Elateriformia</taxon>
        <taxon>Elateroidea</taxon>
        <taxon>Lampyridae</taxon>
        <taxon>Lampyrinae</taxon>
        <taxon>Photinus</taxon>
    </lineage>
</organism>
<dbReference type="GO" id="GO:0016020">
    <property type="term" value="C:membrane"/>
    <property type="evidence" value="ECO:0007669"/>
    <property type="project" value="UniProtKB-SubCell"/>
</dbReference>
<dbReference type="SUPFAM" id="SSF53756">
    <property type="entry name" value="UDP-Glycosyltransferase/glycogen phosphorylase"/>
    <property type="match status" value="1"/>
</dbReference>
<name>A0A5N4ADN3_PHOPY</name>
<keyword evidence="5" id="KW-0812">Transmembrane</keyword>
<evidence type="ECO:0000256" key="4">
    <source>
        <dbReference type="RuleBase" id="RU003718"/>
    </source>
</evidence>
<comment type="similarity">
    <text evidence="1 4">Belongs to the UDP-glycosyltransferase family.</text>
</comment>
<dbReference type="AlphaFoldDB" id="A0A5N4ADN3"/>
<keyword evidence="3 4" id="KW-0808">Transferase</keyword>
<protein>
    <recommendedName>
        <fullName evidence="5">UDP-glucuronosyltransferase</fullName>
        <ecNumber evidence="5">2.4.1.17</ecNumber>
    </recommendedName>
</protein>
<feature type="chain" id="PRO_5024474035" description="UDP-glucuronosyltransferase" evidence="5">
    <location>
        <begin position="20"/>
        <end position="514"/>
    </location>
</feature>
<dbReference type="Pfam" id="PF00201">
    <property type="entry name" value="UDPGT"/>
    <property type="match status" value="1"/>
</dbReference>
<keyword evidence="5" id="KW-0732">Signal</keyword>
<evidence type="ECO:0000256" key="5">
    <source>
        <dbReference type="RuleBase" id="RU362059"/>
    </source>
</evidence>